<dbReference type="PANTHER" id="PTHR45444:SF3">
    <property type="entry name" value="XANTHINE DEHYDROGENASE"/>
    <property type="match status" value="1"/>
</dbReference>
<dbReference type="EMBL" id="JACVVK020000515">
    <property type="protein sequence ID" value="KAK7469512.1"/>
    <property type="molecule type" value="Genomic_DNA"/>
</dbReference>
<dbReference type="InterPro" id="IPR046867">
    <property type="entry name" value="AldOxase/xan_DH_MoCoBD2"/>
</dbReference>
<evidence type="ECO:0000259" key="1">
    <source>
        <dbReference type="Pfam" id="PF20256"/>
    </source>
</evidence>
<dbReference type="AlphaFoldDB" id="A0ABD0JB99"/>
<dbReference type="InterPro" id="IPR037165">
    <property type="entry name" value="AldOxase/xan_DH_Mopterin-bd_sf"/>
</dbReference>
<proteinExistence type="predicted"/>
<dbReference type="Proteomes" id="UP001519460">
    <property type="component" value="Unassembled WGS sequence"/>
</dbReference>
<dbReference type="InterPro" id="IPR016208">
    <property type="entry name" value="Ald_Oxase/xanthine_DH-like"/>
</dbReference>
<organism evidence="2 3">
    <name type="scientific">Batillaria attramentaria</name>
    <dbReference type="NCBI Taxonomy" id="370345"/>
    <lineage>
        <taxon>Eukaryota</taxon>
        <taxon>Metazoa</taxon>
        <taxon>Spiralia</taxon>
        <taxon>Lophotrochozoa</taxon>
        <taxon>Mollusca</taxon>
        <taxon>Gastropoda</taxon>
        <taxon>Caenogastropoda</taxon>
        <taxon>Sorbeoconcha</taxon>
        <taxon>Cerithioidea</taxon>
        <taxon>Batillariidae</taxon>
        <taxon>Batillaria</taxon>
    </lineage>
</organism>
<feature type="non-terminal residue" evidence="2">
    <location>
        <position position="1"/>
    </location>
</feature>
<dbReference type="PANTHER" id="PTHR45444">
    <property type="entry name" value="XANTHINE DEHYDROGENASE"/>
    <property type="match status" value="1"/>
</dbReference>
<comment type="caution">
    <text evidence="2">The sequence shown here is derived from an EMBL/GenBank/DDBJ whole genome shotgun (WGS) entry which is preliminary data.</text>
</comment>
<feature type="domain" description="Aldehyde oxidase/xanthine dehydrogenase second molybdopterin binding" evidence="1">
    <location>
        <begin position="2"/>
        <end position="140"/>
    </location>
</feature>
<dbReference type="Gene3D" id="3.30.365.10">
    <property type="entry name" value="Aldehyde oxidase/xanthine dehydrogenase, molybdopterin binding domain"/>
    <property type="match status" value="1"/>
</dbReference>
<name>A0ABD0JB99_9CAEN</name>
<protein>
    <recommendedName>
        <fullName evidence="1">Aldehyde oxidase/xanthine dehydrogenase second molybdopterin binding domain-containing protein</fullName>
    </recommendedName>
</protein>
<accession>A0ABD0JB99</accession>
<sequence>GVIECCQTLKARMEPVRQKMDNPTWKELVKECWNQGVDLSAHYFTNPTEKGAFRYNVYAAAAIEVELDVLTGQSQINRVDLLYDGGESMNPDLDIGQIEGGFTMGLGYHLTEKMKYDPTTGVALTDGTWEYKPPMPKDIPIDFRITMLKNNPNPLGILRAKASGEPPLMLGSGALFAIKHAAEAARAEIGQDTFFVLNSPALVEDRQAACKLDISQFTFGQ</sequence>
<keyword evidence="3" id="KW-1185">Reference proteome</keyword>
<reference evidence="2 3" key="1">
    <citation type="journal article" date="2023" name="Sci. Data">
        <title>Genome assembly of the Korean intertidal mud-creeper Batillaria attramentaria.</title>
        <authorList>
            <person name="Patra A.K."/>
            <person name="Ho P.T."/>
            <person name="Jun S."/>
            <person name="Lee S.J."/>
            <person name="Kim Y."/>
            <person name="Won Y.J."/>
        </authorList>
    </citation>
    <scope>NUCLEOTIDE SEQUENCE [LARGE SCALE GENOMIC DNA]</scope>
    <source>
        <strain evidence="2">Wonlab-2016</strain>
    </source>
</reference>
<gene>
    <name evidence="2" type="ORF">BaRGS_00036491</name>
</gene>
<dbReference type="SUPFAM" id="SSF56003">
    <property type="entry name" value="Molybdenum cofactor-binding domain"/>
    <property type="match status" value="1"/>
</dbReference>
<evidence type="ECO:0000313" key="2">
    <source>
        <dbReference type="EMBL" id="KAK7469512.1"/>
    </source>
</evidence>
<dbReference type="Pfam" id="PF20256">
    <property type="entry name" value="MoCoBD_2"/>
    <property type="match status" value="1"/>
</dbReference>
<evidence type="ECO:0000313" key="3">
    <source>
        <dbReference type="Proteomes" id="UP001519460"/>
    </source>
</evidence>